<protein>
    <recommendedName>
        <fullName evidence="7">Cytochrome c-type biogenesis protein</fullName>
    </recommendedName>
</protein>
<keyword evidence="2 7" id="KW-0349">Heme</keyword>
<comment type="function">
    <text evidence="7">Possible subunit of a heme lyase.</text>
</comment>
<dbReference type="eggNOG" id="COG3088">
    <property type="taxonomic scope" value="Bacteria"/>
</dbReference>
<dbReference type="OMA" id="ALLLHWH"/>
<dbReference type="PANTHER" id="PTHR47870:SF1">
    <property type="entry name" value="CYTOCHROME C-TYPE BIOGENESIS PROTEIN CCMH"/>
    <property type="match status" value="1"/>
</dbReference>
<evidence type="ECO:0000256" key="5">
    <source>
        <dbReference type="ARBA" id="ARBA00022748"/>
    </source>
</evidence>
<dbReference type="EMBL" id="FO203431">
    <property type="protein sequence ID" value="CCH87046.1"/>
    <property type="molecule type" value="Genomic_DNA"/>
</dbReference>
<keyword evidence="3 7" id="KW-0479">Metal-binding</keyword>
<dbReference type="KEGG" id="mmar:MODMU_1602"/>
<dbReference type="OrthoDB" id="9804975at2"/>
<evidence type="ECO:0000259" key="8">
    <source>
        <dbReference type="Pfam" id="PF03918"/>
    </source>
</evidence>
<name>I4EUI3_MODI5</name>
<dbReference type="GO" id="GO:0005886">
    <property type="term" value="C:plasma membrane"/>
    <property type="evidence" value="ECO:0007669"/>
    <property type="project" value="TreeGrafter"/>
</dbReference>
<proteinExistence type="inferred from homology"/>
<accession>I4EUI3</accession>
<dbReference type="HOGENOM" id="CLU_107187_2_2_11"/>
<evidence type="ECO:0000313" key="10">
    <source>
        <dbReference type="Proteomes" id="UP000006461"/>
    </source>
</evidence>
<reference evidence="9 10" key="1">
    <citation type="journal article" date="2012" name="J. Bacteriol.">
        <title>Genome Sequence of Radiation-Resistant Modestobacter marinus Strain BC501, a Representative Actinobacterium That Thrives on Calcareous Stone Surfaces.</title>
        <authorList>
            <person name="Normand P."/>
            <person name="Gury J."/>
            <person name="Pujic P."/>
            <person name="Chouaia B."/>
            <person name="Crotti E."/>
            <person name="Brusetti L."/>
            <person name="Daffonchio D."/>
            <person name="Vacherie B."/>
            <person name="Barbe V."/>
            <person name="Medigue C."/>
            <person name="Calteau A."/>
            <person name="Ghodhbane-Gtari F."/>
            <person name="Essoussi I."/>
            <person name="Nouioui I."/>
            <person name="Abbassi-Ghozzi I."/>
            <person name="Gtari M."/>
        </authorList>
    </citation>
    <scope>NUCLEOTIDE SEQUENCE [LARGE SCALE GENOMIC DNA]</scope>
    <source>
        <strain evidence="10">BC 501</strain>
    </source>
</reference>
<dbReference type="STRING" id="477641.MODMU_1602"/>
<keyword evidence="7" id="KW-1133">Transmembrane helix</keyword>
<organism evidence="9 10">
    <name type="scientific">Modestobacter italicus (strain DSM 44449 / CECT 9708 / BC 501)</name>
    <dbReference type="NCBI Taxonomy" id="2732864"/>
    <lineage>
        <taxon>Bacteria</taxon>
        <taxon>Bacillati</taxon>
        <taxon>Actinomycetota</taxon>
        <taxon>Actinomycetes</taxon>
        <taxon>Geodermatophilales</taxon>
        <taxon>Geodermatophilaceae</taxon>
        <taxon>Modestobacter</taxon>
    </lineage>
</organism>
<dbReference type="InterPro" id="IPR038297">
    <property type="entry name" value="CcmH/CycL/NrfF/Ccl2_sf"/>
</dbReference>
<dbReference type="PATRIC" id="fig|477641.3.peg.1519"/>
<comment type="similarity">
    <text evidence="1 7">Belongs to the CcmH/CycL/Ccl2/NrfF family.</text>
</comment>
<evidence type="ECO:0000256" key="2">
    <source>
        <dbReference type="ARBA" id="ARBA00022617"/>
    </source>
</evidence>
<feature type="transmembrane region" description="Helical" evidence="7">
    <location>
        <begin position="97"/>
        <end position="116"/>
    </location>
</feature>
<evidence type="ECO:0000256" key="6">
    <source>
        <dbReference type="ARBA" id="ARBA00023004"/>
    </source>
</evidence>
<keyword evidence="10" id="KW-1185">Reference proteome</keyword>
<dbReference type="Proteomes" id="UP000006461">
    <property type="component" value="Chromosome"/>
</dbReference>
<keyword evidence="5" id="KW-0201">Cytochrome c-type biogenesis</keyword>
<dbReference type="GO" id="GO:0046872">
    <property type="term" value="F:metal ion binding"/>
    <property type="evidence" value="ECO:0007669"/>
    <property type="project" value="UniProtKB-KW"/>
</dbReference>
<evidence type="ECO:0000313" key="9">
    <source>
        <dbReference type="EMBL" id="CCH87046.1"/>
    </source>
</evidence>
<dbReference type="InterPro" id="IPR005616">
    <property type="entry name" value="CcmH/CycL/Ccl2/NrfF_N"/>
</dbReference>
<dbReference type="GO" id="GO:0017004">
    <property type="term" value="P:cytochrome complex assembly"/>
    <property type="evidence" value="ECO:0007669"/>
    <property type="project" value="UniProtKB-KW"/>
</dbReference>
<keyword evidence="6 7" id="KW-0408">Iron</keyword>
<dbReference type="Pfam" id="PF03918">
    <property type="entry name" value="CcmH"/>
    <property type="match status" value="1"/>
</dbReference>
<dbReference type="AlphaFoldDB" id="I4EUI3"/>
<keyword evidence="4 7" id="KW-0732">Signal</keyword>
<evidence type="ECO:0000256" key="4">
    <source>
        <dbReference type="ARBA" id="ARBA00022729"/>
    </source>
</evidence>
<dbReference type="CDD" id="cd16378">
    <property type="entry name" value="CcmH_N"/>
    <property type="match status" value="1"/>
</dbReference>
<evidence type="ECO:0000256" key="1">
    <source>
        <dbReference type="ARBA" id="ARBA00010342"/>
    </source>
</evidence>
<sequence length="152" mass="16297">MGVLGAIIVLLGVAVAGLVFGTGRPTDRAYELEQRLRCPVCKSVSIAESMSDTAVAMRATVSEQIEAGRSDQEIVAYFTERYGDWILLDPPAGGDTLPLWLIPLGVAAVAVVLVLTRRRPADEQGQLSDADRERVAEAVAGMRATADEEDRL</sequence>
<gene>
    <name evidence="9" type="primary">ccmH</name>
    <name evidence="9" type="ordered locus">MODMU_1602</name>
</gene>
<keyword evidence="7" id="KW-0812">Transmembrane</keyword>
<dbReference type="PANTHER" id="PTHR47870">
    <property type="entry name" value="CYTOCHROME C-TYPE BIOGENESIS PROTEIN CCMH"/>
    <property type="match status" value="1"/>
</dbReference>
<keyword evidence="7" id="KW-0472">Membrane</keyword>
<dbReference type="InterPro" id="IPR051263">
    <property type="entry name" value="C-type_cytochrome_biogenesis"/>
</dbReference>
<feature type="domain" description="CcmH/CycL/Ccl2/NrfF N-terminal" evidence="8">
    <location>
        <begin position="20"/>
        <end position="137"/>
    </location>
</feature>
<evidence type="ECO:0000256" key="7">
    <source>
        <dbReference type="RuleBase" id="RU364112"/>
    </source>
</evidence>
<evidence type="ECO:0000256" key="3">
    <source>
        <dbReference type="ARBA" id="ARBA00022723"/>
    </source>
</evidence>
<dbReference type="Gene3D" id="1.10.8.640">
    <property type="entry name" value="Cytochrome C biogenesis protein"/>
    <property type="match status" value="1"/>
</dbReference>